<evidence type="ECO:0000313" key="2">
    <source>
        <dbReference type="WBParaSite" id="ACRNAN_scaffold5130.g21126.t1"/>
    </source>
</evidence>
<accession>A0A914E2F7</accession>
<keyword evidence="1" id="KW-1185">Reference proteome</keyword>
<sequence>MQSCRIEGNIFHVIRVQQLTAKPVGLDFQHRDTEICLNGKDFYLPMGCIFQCASIKTNDVSKSSLAKGKNCQEVKKGEVALTEFLRSRWNLNYGDTVDIAQLSPIEHLEPSYVMVNISGGDLEVNQRPTILERPLRLSPSHLEVLAANFKQANMDNLLTWNETQKMNITVKPWTDLTPHESTYKQLTFGVTSIKTIRTGVPSPYEYVNTETEVICQNVLDSLESVDSDLEKLENNKYKLLAGPTHGIGNWTLDSYLYYYDSEKARLEREKGIQSRLLSEYYKAKVDDRLRPLLGTSHVASSSHGRRLSISSPLRETMDDLKDGLGES</sequence>
<dbReference type="WBParaSite" id="ACRNAN_scaffold5130.g21126.t1">
    <property type="protein sequence ID" value="ACRNAN_scaffold5130.g21126.t1"/>
    <property type="gene ID" value="ACRNAN_scaffold5130.g21126"/>
</dbReference>
<protein>
    <submittedName>
        <fullName evidence="2">Vitellogenin</fullName>
    </submittedName>
</protein>
<reference evidence="2" key="1">
    <citation type="submission" date="2022-11" db="UniProtKB">
        <authorList>
            <consortium name="WormBaseParasite"/>
        </authorList>
    </citation>
    <scope>IDENTIFICATION</scope>
</reference>
<evidence type="ECO:0000313" key="1">
    <source>
        <dbReference type="Proteomes" id="UP000887540"/>
    </source>
</evidence>
<organism evidence="1 2">
    <name type="scientific">Acrobeloides nanus</name>
    <dbReference type="NCBI Taxonomy" id="290746"/>
    <lineage>
        <taxon>Eukaryota</taxon>
        <taxon>Metazoa</taxon>
        <taxon>Ecdysozoa</taxon>
        <taxon>Nematoda</taxon>
        <taxon>Chromadorea</taxon>
        <taxon>Rhabditida</taxon>
        <taxon>Tylenchina</taxon>
        <taxon>Cephalobomorpha</taxon>
        <taxon>Cephaloboidea</taxon>
        <taxon>Cephalobidae</taxon>
        <taxon>Acrobeloides</taxon>
    </lineage>
</organism>
<name>A0A914E2F7_9BILA</name>
<dbReference type="AlphaFoldDB" id="A0A914E2F7"/>
<dbReference type="Proteomes" id="UP000887540">
    <property type="component" value="Unplaced"/>
</dbReference>
<proteinExistence type="predicted"/>